<dbReference type="RefSeq" id="WP_250195314.1">
    <property type="nucleotide sequence ID" value="NZ_CP097635.1"/>
</dbReference>
<organism evidence="2 3">
    <name type="scientific">Aquincola tertiaricarbonis</name>
    <dbReference type="NCBI Taxonomy" id="391953"/>
    <lineage>
        <taxon>Bacteria</taxon>
        <taxon>Pseudomonadati</taxon>
        <taxon>Pseudomonadota</taxon>
        <taxon>Betaproteobacteria</taxon>
        <taxon>Burkholderiales</taxon>
        <taxon>Sphaerotilaceae</taxon>
        <taxon>Aquincola</taxon>
    </lineage>
</organism>
<evidence type="ECO:0000313" key="3">
    <source>
        <dbReference type="Proteomes" id="UP001056201"/>
    </source>
</evidence>
<sequence length="255" mass="27357">MTKMLTKLACLIGLSVYFAKAMAVPIYDSMPADLATAPRAVAETSFTWREFAAGFTVQSAGYVTHIDTGITPTTSLLNPLGSLHGFYVGMADNTLVTTPSALGGDNTPVGSLWQTYACSSAQPNPYIAPGCGWASPPGATALGNGEFFGADVNVYLPGPGTYWVYLWLKSDDTVTAWAASETKKTDLFAVRQGWTVYDAAHPEYRQYVRQDGQRSALGLRIEFIAAPVPEAHSCALMLSGICVLACLRVPRRRSI</sequence>
<reference evidence="2" key="1">
    <citation type="submission" date="2022-05" db="EMBL/GenBank/DDBJ databases">
        <title>An RpoN-dependent PEP-CTERM gene is involved in floc formation of an Aquincola tertiaricarbonis strain.</title>
        <authorList>
            <person name="Qiu D."/>
            <person name="Xia M."/>
        </authorList>
    </citation>
    <scope>NUCLEOTIDE SEQUENCE</scope>
    <source>
        <strain evidence="2">RN12</strain>
    </source>
</reference>
<protein>
    <recommendedName>
        <fullName evidence="4">PEP-CTERM sorting domain-containing protein</fullName>
    </recommendedName>
</protein>
<keyword evidence="1" id="KW-0732">Signal</keyword>
<proteinExistence type="predicted"/>
<feature type="chain" id="PRO_5046210799" description="PEP-CTERM sorting domain-containing protein" evidence="1">
    <location>
        <begin position="24"/>
        <end position="255"/>
    </location>
</feature>
<feature type="signal peptide" evidence="1">
    <location>
        <begin position="1"/>
        <end position="23"/>
    </location>
</feature>
<evidence type="ECO:0000256" key="1">
    <source>
        <dbReference type="SAM" id="SignalP"/>
    </source>
</evidence>
<gene>
    <name evidence="2" type="ORF">MW290_00010</name>
</gene>
<keyword evidence="3" id="KW-1185">Reference proteome</keyword>
<name>A0ABY4S741_AQUTE</name>
<evidence type="ECO:0008006" key="4">
    <source>
        <dbReference type="Google" id="ProtNLM"/>
    </source>
</evidence>
<accession>A0ABY4S741</accession>
<dbReference type="EMBL" id="CP097635">
    <property type="protein sequence ID" value="URI07049.1"/>
    <property type="molecule type" value="Genomic_DNA"/>
</dbReference>
<evidence type="ECO:0000313" key="2">
    <source>
        <dbReference type="EMBL" id="URI07049.1"/>
    </source>
</evidence>
<dbReference type="Proteomes" id="UP001056201">
    <property type="component" value="Chromosome 1"/>
</dbReference>